<sequence>MQNILKSGLAVFTALLASTCCVGPLLAIVGLMGVSASTLTWLISIKPLLIGSSLMLTIYNLYKAYFPNKKESCCTSNIEYEELALSEKRAFHFFQSKRFLWGIAFLNIFILILPYLNLI</sequence>
<evidence type="ECO:0000313" key="3">
    <source>
        <dbReference type="Proteomes" id="UP000585050"/>
    </source>
</evidence>
<evidence type="ECO:0000256" key="1">
    <source>
        <dbReference type="SAM" id="Phobius"/>
    </source>
</evidence>
<feature type="transmembrane region" description="Helical" evidence="1">
    <location>
        <begin position="9"/>
        <end position="33"/>
    </location>
</feature>
<feature type="transmembrane region" description="Helical" evidence="1">
    <location>
        <begin position="39"/>
        <end position="62"/>
    </location>
</feature>
<dbReference type="RefSeq" id="WP_168881530.1">
    <property type="nucleotide sequence ID" value="NZ_JABAIL010000002.1"/>
</dbReference>
<dbReference type="Gene3D" id="1.10.287.910">
    <property type="entry name" value="bacterial mercury transporter, merf"/>
    <property type="match status" value="1"/>
</dbReference>
<dbReference type="Proteomes" id="UP000585050">
    <property type="component" value="Unassembled WGS sequence"/>
</dbReference>
<dbReference type="EMBL" id="JABAIL010000002">
    <property type="protein sequence ID" value="NLR90815.1"/>
    <property type="molecule type" value="Genomic_DNA"/>
</dbReference>
<comment type="caution">
    <text evidence="2">The sequence shown here is derived from an EMBL/GenBank/DDBJ whole genome shotgun (WGS) entry which is preliminary data.</text>
</comment>
<gene>
    <name evidence="2" type="ORF">HGP29_06340</name>
</gene>
<proteinExistence type="predicted"/>
<keyword evidence="1" id="KW-0812">Transmembrane</keyword>
<evidence type="ECO:0008006" key="4">
    <source>
        <dbReference type="Google" id="ProtNLM"/>
    </source>
</evidence>
<reference evidence="2 3" key="1">
    <citation type="submission" date="2020-04" db="EMBL/GenBank/DDBJ databases">
        <title>Flammeovirga sp. SR4, a novel species isolated from seawater.</title>
        <authorList>
            <person name="Wang X."/>
        </authorList>
    </citation>
    <scope>NUCLEOTIDE SEQUENCE [LARGE SCALE GENOMIC DNA]</scope>
    <source>
        <strain evidence="2 3">SR4</strain>
    </source>
</reference>
<accession>A0A7X8XV74</accession>
<organism evidence="2 3">
    <name type="scientific">Flammeovirga agarivorans</name>
    <dbReference type="NCBI Taxonomy" id="2726742"/>
    <lineage>
        <taxon>Bacteria</taxon>
        <taxon>Pseudomonadati</taxon>
        <taxon>Bacteroidota</taxon>
        <taxon>Cytophagia</taxon>
        <taxon>Cytophagales</taxon>
        <taxon>Flammeovirgaceae</taxon>
        <taxon>Flammeovirga</taxon>
    </lineage>
</organism>
<name>A0A7X8XV74_9BACT</name>
<keyword evidence="3" id="KW-1185">Reference proteome</keyword>
<keyword evidence="1" id="KW-0472">Membrane</keyword>
<keyword evidence="1" id="KW-1133">Transmembrane helix</keyword>
<protein>
    <recommendedName>
        <fullName evidence="4">Mercuric transport protein MerT</fullName>
    </recommendedName>
</protein>
<feature type="transmembrane region" description="Helical" evidence="1">
    <location>
        <begin position="99"/>
        <end position="116"/>
    </location>
</feature>
<evidence type="ECO:0000313" key="2">
    <source>
        <dbReference type="EMBL" id="NLR90815.1"/>
    </source>
</evidence>
<dbReference type="AlphaFoldDB" id="A0A7X8XV74"/>